<keyword evidence="2 7" id="KW-0238">DNA-binding</keyword>
<dbReference type="Gene3D" id="3.40.50.10490">
    <property type="entry name" value="Glucose-6-phosphate isomerase like protein, domain 1"/>
    <property type="match status" value="1"/>
</dbReference>
<organism evidence="7 8">
    <name type="scientific">Paenarthrobacter ilicis</name>
    <dbReference type="NCBI Taxonomy" id="43665"/>
    <lineage>
        <taxon>Bacteria</taxon>
        <taxon>Bacillati</taxon>
        <taxon>Actinomycetota</taxon>
        <taxon>Actinomycetes</taxon>
        <taxon>Micrococcales</taxon>
        <taxon>Micrococcaceae</taxon>
        <taxon>Paenarthrobacter</taxon>
    </lineage>
</organism>
<keyword evidence="1" id="KW-0805">Transcription regulation</keyword>
<dbReference type="InterPro" id="IPR000281">
    <property type="entry name" value="HTH_RpiR"/>
</dbReference>
<proteinExistence type="predicted"/>
<keyword evidence="8" id="KW-1185">Reference proteome</keyword>
<dbReference type="Proteomes" id="UP000802392">
    <property type="component" value="Unassembled WGS sequence"/>
</dbReference>
<protein>
    <submittedName>
        <fullName evidence="7">DNA-binding MurR/RpiR family transcriptional regulator</fullName>
    </submittedName>
</protein>
<feature type="domain" description="HTH rpiR-type" evidence="5">
    <location>
        <begin position="11"/>
        <end position="87"/>
    </location>
</feature>
<dbReference type="PROSITE" id="PS51071">
    <property type="entry name" value="HTH_RPIR"/>
    <property type="match status" value="1"/>
</dbReference>
<dbReference type="EMBL" id="JAAOZD010000006">
    <property type="protein sequence ID" value="NIJ02574.1"/>
    <property type="molecule type" value="Genomic_DNA"/>
</dbReference>
<dbReference type="CDD" id="cd05013">
    <property type="entry name" value="SIS_RpiR"/>
    <property type="match status" value="1"/>
</dbReference>
<dbReference type="Gene3D" id="1.10.10.10">
    <property type="entry name" value="Winged helix-like DNA-binding domain superfamily/Winged helix DNA-binding domain"/>
    <property type="match status" value="1"/>
</dbReference>
<evidence type="ECO:0000256" key="4">
    <source>
        <dbReference type="SAM" id="MobiDB-lite"/>
    </source>
</evidence>
<reference evidence="7 8" key="1">
    <citation type="submission" date="2020-03" db="EMBL/GenBank/DDBJ databases">
        <title>Genomic Encyclopedia of Type Strains, Phase III (KMG-III): the genomes of soil and plant-associated and newly described type strains.</title>
        <authorList>
            <person name="Whitman W."/>
        </authorList>
    </citation>
    <scope>NUCLEOTIDE SEQUENCE [LARGE SCALE GENOMIC DNA]</scope>
    <source>
        <strain evidence="7 8">CECT 4207</strain>
    </source>
</reference>
<dbReference type="RefSeq" id="WP_167267943.1">
    <property type="nucleotide sequence ID" value="NZ_BAAAVO010000009.1"/>
</dbReference>
<evidence type="ECO:0000259" key="5">
    <source>
        <dbReference type="PROSITE" id="PS51071"/>
    </source>
</evidence>
<evidence type="ECO:0000259" key="6">
    <source>
        <dbReference type="PROSITE" id="PS51464"/>
    </source>
</evidence>
<dbReference type="InterPro" id="IPR001347">
    <property type="entry name" value="SIS_dom"/>
</dbReference>
<evidence type="ECO:0000313" key="8">
    <source>
        <dbReference type="Proteomes" id="UP000802392"/>
    </source>
</evidence>
<name>A0ABX0TKC4_9MICC</name>
<dbReference type="Pfam" id="PF01380">
    <property type="entry name" value="SIS"/>
    <property type="match status" value="1"/>
</dbReference>
<dbReference type="SUPFAM" id="SSF53697">
    <property type="entry name" value="SIS domain"/>
    <property type="match status" value="1"/>
</dbReference>
<evidence type="ECO:0000313" key="7">
    <source>
        <dbReference type="EMBL" id="NIJ02574.1"/>
    </source>
</evidence>
<dbReference type="SUPFAM" id="SSF46689">
    <property type="entry name" value="Homeodomain-like"/>
    <property type="match status" value="1"/>
</dbReference>
<evidence type="ECO:0000256" key="2">
    <source>
        <dbReference type="ARBA" id="ARBA00023125"/>
    </source>
</evidence>
<evidence type="ECO:0000256" key="3">
    <source>
        <dbReference type="ARBA" id="ARBA00023163"/>
    </source>
</evidence>
<keyword evidence="3" id="KW-0804">Transcription</keyword>
<dbReference type="InterPro" id="IPR035472">
    <property type="entry name" value="RpiR-like_SIS"/>
</dbReference>
<sequence length="305" mass="31884">MVEAPSGQSSRTVLVRIRSVIPALRPSERAVAELVLSDPSRAATMSIADLAGQSGTSTTSVVRFYKKVGYRGYSDLRLDLARETARESLVHNVPAEVYEDVNTSDSLQDIVSKIAFNETMSIADTAQVLDVDRLAAAVDAVAGSRKIDIFGVGAGGLVGQDLQQKLHRIGLVSFSWWDVHAALASAALLGRDGVAVAISHSGTTVDTVDFTLAAKAAGAVTVAITNHADSPLGRAADVVLSTAARETPFRSGAMGSRIAQMMVVDCLFVGVAQRSHDASVPALQKTHAAVQGRKLPKANPEGGQG</sequence>
<evidence type="ECO:0000256" key="1">
    <source>
        <dbReference type="ARBA" id="ARBA00023015"/>
    </source>
</evidence>
<dbReference type="InterPro" id="IPR046348">
    <property type="entry name" value="SIS_dom_sf"/>
</dbReference>
<dbReference type="InterPro" id="IPR009057">
    <property type="entry name" value="Homeodomain-like_sf"/>
</dbReference>
<dbReference type="InterPro" id="IPR036388">
    <property type="entry name" value="WH-like_DNA-bd_sf"/>
</dbReference>
<feature type="region of interest" description="Disordered" evidence="4">
    <location>
        <begin position="285"/>
        <end position="305"/>
    </location>
</feature>
<comment type="caution">
    <text evidence="7">The sequence shown here is derived from an EMBL/GenBank/DDBJ whole genome shotgun (WGS) entry which is preliminary data.</text>
</comment>
<dbReference type="PANTHER" id="PTHR30514">
    <property type="entry name" value="GLUCOKINASE"/>
    <property type="match status" value="1"/>
</dbReference>
<dbReference type="PANTHER" id="PTHR30514:SF1">
    <property type="entry name" value="HTH-TYPE TRANSCRIPTIONAL REGULATOR HEXR-RELATED"/>
    <property type="match status" value="1"/>
</dbReference>
<dbReference type="Pfam" id="PF01418">
    <property type="entry name" value="HTH_6"/>
    <property type="match status" value="1"/>
</dbReference>
<dbReference type="InterPro" id="IPR047640">
    <property type="entry name" value="RpiR-like"/>
</dbReference>
<feature type="domain" description="SIS" evidence="6">
    <location>
        <begin position="137"/>
        <end position="277"/>
    </location>
</feature>
<accession>A0ABX0TKC4</accession>
<dbReference type="GO" id="GO:0003677">
    <property type="term" value="F:DNA binding"/>
    <property type="evidence" value="ECO:0007669"/>
    <property type="project" value="UniProtKB-KW"/>
</dbReference>
<gene>
    <name evidence="7" type="ORF">FHR86_002918</name>
</gene>
<dbReference type="PROSITE" id="PS51464">
    <property type="entry name" value="SIS"/>
    <property type="match status" value="1"/>
</dbReference>